<feature type="domain" description="DUF4817" evidence="2">
    <location>
        <begin position="3"/>
        <end position="46"/>
    </location>
</feature>
<organism evidence="3 4">
    <name type="scientific">Zophobas morio</name>
    <dbReference type="NCBI Taxonomy" id="2755281"/>
    <lineage>
        <taxon>Eukaryota</taxon>
        <taxon>Metazoa</taxon>
        <taxon>Ecdysozoa</taxon>
        <taxon>Arthropoda</taxon>
        <taxon>Hexapoda</taxon>
        <taxon>Insecta</taxon>
        <taxon>Pterygota</taxon>
        <taxon>Neoptera</taxon>
        <taxon>Endopterygota</taxon>
        <taxon>Coleoptera</taxon>
        <taxon>Polyphaga</taxon>
        <taxon>Cucujiformia</taxon>
        <taxon>Tenebrionidae</taxon>
        <taxon>Zophobas</taxon>
    </lineage>
</organism>
<evidence type="ECO:0000259" key="2">
    <source>
        <dbReference type="Pfam" id="PF16087"/>
    </source>
</evidence>
<dbReference type="Proteomes" id="UP001168821">
    <property type="component" value="Unassembled WGS sequence"/>
</dbReference>
<feature type="compositionally biased region" description="Basic and acidic residues" evidence="1">
    <location>
        <begin position="47"/>
        <end position="59"/>
    </location>
</feature>
<feature type="region of interest" description="Disordered" evidence="1">
    <location>
        <begin position="47"/>
        <end position="69"/>
    </location>
</feature>
<evidence type="ECO:0000313" key="3">
    <source>
        <dbReference type="EMBL" id="KAJ3655389.1"/>
    </source>
</evidence>
<sequence length="101" mass="11919">MTDMVLIYGRAFGNAHEAQRLYQEEFPGRRLPHHTTFSAVVQRLRENRKFEPSTTDRGRNCGRKPKHKHAQIIIQIRSFSEKTENFSQVRRIVVVKEPNML</sequence>
<reference evidence="3" key="1">
    <citation type="journal article" date="2023" name="G3 (Bethesda)">
        <title>Whole genome assemblies of Zophobas morio and Tenebrio molitor.</title>
        <authorList>
            <person name="Kaur S."/>
            <person name="Stinson S.A."/>
            <person name="diCenzo G.C."/>
        </authorList>
    </citation>
    <scope>NUCLEOTIDE SEQUENCE</scope>
    <source>
        <strain evidence="3">QUZm001</strain>
    </source>
</reference>
<proteinExistence type="predicted"/>
<dbReference type="AlphaFoldDB" id="A0AA38MGX3"/>
<name>A0AA38MGX3_9CUCU</name>
<protein>
    <recommendedName>
        <fullName evidence="2">DUF4817 domain-containing protein</fullName>
    </recommendedName>
</protein>
<comment type="caution">
    <text evidence="3">The sequence shown here is derived from an EMBL/GenBank/DDBJ whole genome shotgun (WGS) entry which is preliminary data.</text>
</comment>
<dbReference type="Pfam" id="PF16087">
    <property type="entry name" value="DUF4817"/>
    <property type="match status" value="1"/>
</dbReference>
<evidence type="ECO:0000256" key="1">
    <source>
        <dbReference type="SAM" id="MobiDB-lite"/>
    </source>
</evidence>
<evidence type="ECO:0000313" key="4">
    <source>
        <dbReference type="Proteomes" id="UP001168821"/>
    </source>
</evidence>
<gene>
    <name evidence="3" type="ORF">Zmor_014522</name>
</gene>
<dbReference type="InterPro" id="IPR032135">
    <property type="entry name" value="DUF4817"/>
</dbReference>
<feature type="compositionally biased region" description="Basic residues" evidence="1">
    <location>
        <begin position="60"/>
        <end position="69"/>
    </location>
</feature>
<dbReference type="EMBL" id="JALNTZ010000004">
    <property type="protein sequence ID" value="KAJ3655389.1"/>
    <property type="molecule type" value="Genomic_DNA"/>
</dbReference>
<accession>A0AA38MGX3</accession>
<keyword evidence="4" id="KW-1185">Reference proteome</keyword>